<dbReference type="InterPro" id="IPR005474">
    <property type="entry name" value="Transketolase_N"/>
</dbReference>
<dbReference type="SMART" id="SM00861">
    <property type="entry name" value="Transket_pyr"/>
    <property type="match status" value="1"/>
</dbReference>
<name>A0A6G8B245_9LACO</name>
<feature type="binding site" evidence="18">
    <location>
        <position position="153"/>
    </location>
    <ligand>
        <name>Mg(2+)</name>
        <dbReference type="ChEBI" id="CHEBI:18420"/>
    </ligand>
</feature>
<evidence type="ECO:0000256" key="3">
    <source>
        <dbReference type="ARBA" id="ARBA00001941"/>
    </source>
</evidence>
<accession>A0A6G8B245</accession>
<keyword evidence="11 18" id="KW-0460">Magnesium</keyword>
<keyword evidence="9 18" id="KW-0479">Metal-binding</keyword>
<evidence type="ECO:0000256" key="2">
    <source>
        <dbReference type="ARBA" id="ARBA00001936"/>
    </source>
</evidence>
<dbReference type="CDD" id="cd07033">
    <property type="entry name" value="TPP_PYR_DXS_TK_like"/>
    <property type="match status" value="1"/>
</dbReference>
<dbReference type="InterPro" id="IPR005478">
    <property type="entry name" value="Transketolase_bac-like"/>
</dbReference>
<feature type="binding site" evidence="16">
    <location>
        <position position="447"/>
    </location>
    <ligand>
        <name>substrate</name>
    </ligand>
</feature>
<dbReference type="InterPro" id="IPR009014">
    <property type="entry name" value="Transketo_C/PFOR_II"/>
</dbReference>
<dbReference type="KEGG" id="wco:G7084_07635"/>
<feature type="site" description="Important for catalytic activity" evidence="19">
    <location>
        <position position="24"/>
    </location>
</feature>
<dbReference type="FunFam" id="3.40.50.920:FF:000003">
    <property type="entry name" value="Transketolase"/>
    <property type="match status" value="1"/>
</dbReference>
<dbReference type="CDD" id="cd02012">
    <property type="entry name" value="TPP_TK"/>
    <property type="match status" value="1"/>
</dbReference>
<keyword evidence="8 20" id="KW-0808">Transferase</keyword>
<dbReference type="PANTHER" id="PTHR43522:SF2">
    <property type="entry name" value="TRANSKETOLASE 1-RELATED"/>
    <property type="match status" value="1"/>
</dbReference>
<feature type="binding site" evidence="17">
    <location>
        <begin position="112"/>
        <end position="114"/>
    </location>
    <ligand>
        <name>thiamine diphosphate</name>
        <dbReference type="ChEBI" id="CHEBI:58937"/>
    </ligand>
</feature>
<dbReference type="NCBIfam" id="TIGR00232">
    <property type="entry name" value="tktlase_bact"/>
    <property type="match status" value="1"/>
</dbReference>
<comment type="cofactor">
    <cofactor evidence="2">
        <name>Mn(2+)</name>
        <dbReference type="ChEBI" id="CHEBI:29035"/>
    </cofactor>
</comment>
<dbReference type="Pfam" id="PF02779">
    <property type="entry name" value="Transket_pyr"/>
    <property type="match status" value="1"/>
</dbReference>
<feature type="binding site" evidence="16">
    <location>
        <position position="370"/>
    </location>
    <ligand>
        <name>substrate</name>
    </ligand>
</feature>
<feature type="binding site" evidence="16">
    <location>
        <position position="257"/>
    </location>
    <ligand>
        <name>substrate</name>
    </ligand>
</feature>
<comment type="subunit">
    <text evidence="6 20">Homodimer.</text>
</comment>
<feature type="binding site" evidence="16">
    <location>
        <position position="343"/>
    </location>
    <ligand>
        <name>substrate</name>
    </ligand>
</feature>
<dbReference type="PROSITE" id="PS00801">
    <property type="entry name" value="TRANSKETOLASE_1"/>
    <property type="match status" value="1"/>
</dbReference>
<feature type="binding site" evidence="18">
    <location>
        <position position="185"/>
    </location>
    <ligand>
        <name>Mg(2+)</name>
        <dbReference type="ChEBI" id="CHEBI:18420"/>
    </ligand>
</feature>
<feature type="binding site" evidence="17">
    <location>
        <position position="183"/>
    </location>
    <ligand>
        <name>thiamine diphosphate</name>
        <dbReference type="ChEBI" id="CHEBI:58937"/>
    </ligand>
</feature>
<dbReference type="FunFam" id="3.40.50.970:FF:000004">
    <property type="entry name" value="Transketolase"/>
    <property type="match status" value="1"/>
</dbReference>
<dbReference type="FunFam" id="3.40.50.970:FF:000045">
    <property type="entry name" value="Transketolase"/>
    <property type="match status" value="1"/>
</dbReference>
<feature type="binding site" evidence="16">
    <location>
        <position position="459"/>
    </location>
    <ligand>
        <name>substrate</name>
    </ligand>
</feature>
<evidence type="ECO:0000313" key="23">
    <source>
        <dbReference type="Proteomes" id="UP000500741"/>
    </source>
</evidence>
<proteinExistence type="inferred from homology"/>
<dbReference type="GO" id="GO:0005829">
    <property type="term" value="C:cytosol"/>
    <property type="evidence" value="ECO:0007669"/>
    <property type="project" value="TreeGrafter"/>
</dbReference>
<keyword evidence="23" id="KW-1185">Reference proteome</keyword>
<dbReference type="AlphaFoldDB" id="A0A6G8B245"/>
<evidence type="ECO:0000256" key="16">
    <source>
        <dbReference type="PIRSR" id="PIRSR605478-2"/>
    </source>
</evidence>
<feature type="binding site" evidence="16">
    <location>
        <position position="24"/>
    </location>
    <ligand>
        <name>substrate</name>
    </ligand>
</feature>
<evidence type="ECO:0000256" key="9">
    <source>
        <dbReference type="ARBA" id="ARBA00022723"/>
    </source>
</evidence>
<comment type="function">
    <text evidence="4 20">Catalyzes the transfer of a two-carbon ketol group from a ketose donor to an aldose acceptor, via a covalent intermediate with the cofactor thiamine pyrophosphate.</text>
</comment>
<dbReference type="InterPro" id="IPR020826">
    <property type="entry name" value="Transketolase_BS"/>
</dbReference>
<evidence type="ECO:0000256" key="7">
    <source>
        <dbReference type="ARBA" id="ARBA00013152"/>
    </source>
</evidence>
<comment type="cofactor">
    <cofactor evidence="17">
        <name>thiamine diphosphate</name>
        <dbReference type="ChEBI" id="CHEBI:58937"/>
    </cofactor>
    <text evidence="17">Binds 1 thiamine pyrophosphate per subunit. During the reaction, the substrate forms a covalent intermediate with the cofactor.</text>
</comment>
<feature type="binding site" evidence="17">
    <location>
        <position position="257"/>
    </location>
    <ligand>
        <name>thiamine diphosphate</name>
        <dbReference type="ChEBI" id="CHEBI:58937"/>
    </ligand>
</feature>
<evidence type="ECO:0000256" key="12">
    <source>
        <dbReference type="ARBA" id="ARBA00023052"/>
    </source>
</evidence>
<evidence type="ECO:0000256" key="13">
    <source>
        <dbReference type="ARBA" id="ARBA00049473"/>
    </source>
</evidence>
<protein>
    <recommendedName>
        <fullName evidence="7 14">Transketolase</fullName>
        <ecNumber evidence="7 14">2.2.1.1</ecNumber>
    </recommendedName>
</protein>
<keyword evidence="12 17" id="KW-0786">Thiamine pyrophosphate</keyword>
<gene>
    <name evidence="22" type="primary">tkt</name>
    <name evidence="22" type="ORF">G7084_07635</name>
</gene>
<evidence type="ECO:0000256" key="14">
    <source>
        <dbReference type="NCBIfam" id="TIGR00232"/>
    </source>
</evidence>
<evidence type="ECO:0000256" key="1">
    <source>
        <dbReference type="ARBA" id="ARBA00001913"/>
    </source>
</evidence>
<comment type="catalytic activity">
    <reaction evidence="13 20">
        <text>D-sedoheptulose 7-phosphate + D-glyceraldehyde 3-phosphate = aldehydo-D-ribose 5-phosphate + D-xylulose 5-phosphate</text>
        <dbReference type="Rhea" id="RHEA:10508"/>
        <dbReference type="ChEBI" id="CHEBI:57483"/>
        <dbReference type="ChEBI" id="CHEBI:57737"/>
        <dbReference type="ChEBI" id="CHEBI:58273"/>
        <dbReference type="ChEBI" id="CHEBI:59776"/>
        <dbReference type="EC" id="2.2.1.1"/>
    </reaction>
</comment>
<dbReference type="Gene3D" id="3.40.50.970">
    <property type="match status" value="2"/>
</dbReference>
<dbReference type="GO" id="GO:0046872">
    <property type="term" value="F:metal ion binding"/>
    <property type="evidence" value="ECO:0007669"/>
    <property type="project" value="UniProtKB-KW"/>
</dbReference>
<sequence>MDQAAINAIRFLSIDMIQKAQSGHPGLPLGAAPMAYALWKNEFNVNPQDPTWINRDRFVLSAGHGSSMLYALLHLMEFDVSIDDLKNFRRIQSKTPGHPEWQVTPGVDASTGPLGQGLGMAIGMAMAEKHLASLYNRPGFEIFDHYTYALVGDGDLMEGVSHEVLGIAGDKQLDKLVVLFDSNNVTLDGALNLSTNESLRQRCQADNWDYFLVKDGNDLLALQQTIELAKQTERPAMIEVKTIIGYGSPQQGTNQVHGSALGSANIEATRAFYQWDFQPFEIPDQIYDYFHEIVLQKETVYDLWQAQWDQYQIEYPNLYQQLKHSSLEMPDGMNIDKKDMATRTTNHIIMQRLSADNCNFWGGSADLSSSNQTKLDQSGAFTNLTPQGNNIYYGVREFGMATIANGIALAGGTTTFVSTFFAFSDYMKPAIRLAAIQNLPVIYIFTHDSIAVGEDGATHEPIEQLASLRSIPNVTVHRPADGKEVLASWQSILKNTHGPSVLVLTRQKVPCLEATKVELGQHGAYILAEAKTMEPDGILIATGSEVQLALTAQQHLATEGYDVRVVSMPSMELFDQQPREYQEKIFPKNVTSRLSIEMGTTFGWAKYTGLAGINLGIDQFGLSGKAEQVLDYFNFTADQIVEQFIMNFQKNHR</sequence>
<evidence type="ECO:0000259" key="21">
    <source>
        <dbReference type="SMART" id="SM00861"/>
    </source>
</evidence>
<dbReference type="Proteomes" id="UP000500741">
    <property type="component" value="Chromosome"/>
</dbReference>
<evidence type="ECO:0000256" key="4">
    <source>
        <dbReference type="ARBA" id="ARBA00002931"/>
    </source>
</evidence>
<keyword evidence="10 20" id="KW-0106">Calcium</keyword>
<feature type="binding site" evidence="17">
    <location>
        <position position="423"/>
    </location>
    <ligand>
        <name>thiamine diphosphate</name>
        <dbReference type="ChEBI" id="CHEBI:58937"/>
    </ligand>
</feature>
<evidence type="ECO:0000256" key="17">
    <source>
        <dbReference type="PIRSR" id="PIRSR605478-3"/>
    </source>
</evidence>
<dbReference type="InterPro" id="IPR049557">
    <property type="entry name" value="Transketolase_CS"/>
</dbReference>
<evidence type="ECO:0000256" key="20">
    <source>
        <dbReference type="RuleBase" id="RU004996"/>
    </source>
</evidence>
<dbReference type="InterPro" id="IPR033247">
    <property type="entry name" value="Transketolase_fam"/>
</dbReference>
<evidence type="ECO:0000256" key="18">
    <source>
        <dbReference type="PIRSR" id="PIRSR605478-4"/>
    </source>
</evidence>
<feature type="binding site" evidence="17">
    <location>
        <position position="64"/>
    </location>
    <ligand>
        <name>thiamine diphosphate</name>
        <dbReference type="ChEBI" id="CHEBI:58937"/>
    </ligand>
</feature>
<evidence type="ECO:0000256" key="19">
    <source>
        <dbReference type="PIRSR" id="PIRSR605478-5"/>
    </source>
</evidence>
<evidence type="ECO:0000256" key="10">
    <source>
        <dbReference type="ARBA" id="ARBA00022837"/>
    </source>
</evidence>
<feature type="binding site" evidence="18">
    <location>
        <position position="183"/>
    </location>
    <ligand>
        <name>Mg(2+)</name>
        <dbReference type="ChEBI" id="CHEBI:18420"/>
    </ligand>
</feature>
<dbReference type="EMBL" id="CP049888">
    <property type="protein sequence ID" value="QIL51299.1"/>
    <property type="molecule type" value="Genomic_DNA"/>
</dbReference>
<dbReference type="SUPFAM" id="SSF52922">
    <property type="entry name" value="TK C-terminal domain-like"/>
    <property type="match status" value="1"/>
</dbReference>
<comment type="cofactor">
    <cofactor evidence="20">
        <name>Mg(2+)</name>
        <dbReference type="ChEBI" id="CHEBI:18420"/>
    </cofactor>
    <cofactor evidence="20">
        <name>Ca(2+)</name>
        <dbReference type="ChEBI" id="CHEBI:29108"/>
    </cofactor>
    <cofactor evidence="20">
        <name>Mn(2+)</name>
        <dbReference type="ChEBI" id="CHEBI:29035"/>
    </cofactor>
    <cofactor evidence="20">
        <name>Co(2+)</name>
        <dbReference type="ChEBI" id="CHEBI:48828"/>
    </cofactor>
    <text evidence="20">Binds 1 Mg(2+) ion per subunit. Can also utilize other divalent metal cations, such as Ca(2+), Mn(2+) and Co(2+).</text>
</comment>
<evidence type="ECO:0000256" key="11">
    <source>
        <dbReference type="ARBA" id="ARBA00022842"/>
    </source>
</evidence>
<comment type="cofactor">
    <cofactor evidence="3">
        <name>Co(2+)</name>
        <dbReference type="ChEBI" id="CHEBI:48828"/>
    </cofactor>
</comment>
<feature type="active site" description="Proton donor" evidence="15">
    <location>
        <position position="397"/>
    </location>
</feature>
<evidence type="ECO:0000256" key="6">
    <source>
        <dbReference type="ARBA" id="ARBA00011738"/>
    </source>
</evidence>
<evidence type="ECO:0000256" key="5">
    <source>
        <dbReference type="ARBA" id="ARBA00007131"/>
    </source>
</evidence>
<evidence type="ECO:0000256" key="15">
    <source>
        <dbReference type="PIRSR" id="PIRSR605478-1"/>
    </source>
</evidence>
<feature type="domain" description="Transketolase-like pyrimidine-binding" evidence="21">
    <location>
        <begin position="340"/>
        <end position="511"/>
    </location>
</feature>
<dbReference type="GO" id="GO:0006098">
    <property type="term" value="P:pentose-phosphate shunt"/>
    <property type="evidence" value="ECO:0007669"/>
    <property type="project" value="TreeGrafter"/>
</dbReference>
<dbReference type="Pfam" id="PF00456">
    <property type="entry name" value="Transketolase_N"/>
    <property type="match status" value="1"/>
</dbReference>
<organism evidence="22 23">
    <name type="scientific">Weissella coleopterorum</name>
    <dbReference type="NCBI Taxonomy" id="2714949"/>
    <lineage>
        <taxon>Bacteria</taxon>
        <taxon>Bacillati</taxon>
        <taxon>Bacillota</taxon>
        <taxon>Bacilli</taxon>
        <taxon>Lactobacillales</taxon>
        <taxon>Lactobacillaceae</taxon>
        <taxon>Weissella</taxon>
    </lineage>
</organism>
<dbReference type="InterPro" id="IPR029061">
    <property type="entry name" value="THDP-binding"/>
</dbReference>
<dbReference type="Gene3D" id="3.40.50.920">
    <property type="match status" value="1"/>
</dbReference>
<dbReference type="PROSITE" id="PS00802">
    <property type="entry name" value="TRANSKETOLASE_2"/>
    <property type="match status" value="1"/>
</dbReference>
<dbReference type="Pfam" id="PF22613">
    <property type="entry name" value="Transketolase_C_1"/>
    <property type="match status" value="1"/>
</dbReference>
<comment type="similarity">
    <text evidence="5 20">Belongs to the transketolase family.</text>
</comment>
<feature type="binding site" evidence="16">
    <location>
        <position position="455"/>
    </location>
    <ligand>
        <name>substrate</name>
    </ligand>
</feature>
<dbReference type="GO" id="GO:0004802">
    <property type="term" value="F:transketolase activity"/>
    <property type="evidence" value="ECO:0007669"/>
    <property type="project" value="UniProtKB-UniRule"/>
</dbReference>
<feature type="binding site" evidence="16">
    <location>
        <position position="506"/>
    </location>
    <ligand>
        <name>substrate</name>
    </ligand>
</feature>
<comment type="cofactor">
    <cofactor evidence="1">
        <name>Ca(2+)</name>
        <dbReference type="ChEBI" id="CHEBI:29108"/>
    </cofactor>
</comment>
<evidence type="ECO:0000313" key="22">
    <source>
        <dbReference type="EMBL" id="QIL51299.1"/>
    </source>
</evidence>
<dbReference type="PANTHER" id="PTHR43522">
    <property type="entry name" value="TRANSKETOLASE"/>
    <property type="match status" value="1"/>
</dbReference>
<dbReference type="InterPro" id="IPR055152">
    <property type="entry name" value="Transketolase-like_C_2"/>
</dbReference>
<feature type="binding site" evidence="17">
    <location>
        <position position="154"/>
    </location>
    <ligand>
        <name>thiamine diphosphate</name>
        <dbReference type="ChEBI" id="CHEBI:58937"/>
    </ligand>
</feature>
<evidence type="ECO:0000256" key="8">
    <source>
        <dbReference type="ARBA" id="ARBA00022679"/>
    </source>
</evidence>
<dbReference type="EC" id="2.2.1.1" evidence="7 14"/>
<reference evidence="22 23" key="1">
    <citation type="submission" date="2020-03" db="EMBL/GenBank/DDBJ databases">
        <title>Weissella sp. nov., isolated from Cybister lewisianus.</title>
        <authorList>
            <person name="Hyun D.-W."/>
            <person name="Bae J.-W."/>
        </authorList>
    </citation>
    <scope>NUCLEOTIDE SEQUENCE [LARGE SCALE GENOMIC DNA]</scope>
    <source>
        <strain evidence="22 23">HDW19</strain>
    </source>
</reference>
<comment type="cofactor">
    <cofactor evidence="18">
        <name>Mg(2+)</name>
        <dbReference type="ChEBI" id="CHEBI:18420"/>
    </cofactor>
    <text evidence="18">Binds 1 Mg(2+) ion per subunit. Can also utilize other divalent metal cations, such as Ca(2+), Mn(2+) and Co(2+).</text>
</comment>
<dbReference type="SUPFAM" id="SSF52518">
    <property type="entry name" value="Thiamin diphosphate-binding fold (THDP-binding)"/>
    <property type="match status" value="2"/>
</dbReference>
<feature type="site" description="Important for catalytic activity" evidence="19">
    <location>
        <position position="257"/>
    </location>
</feature>
<dbReference type="InterPro" id="IPR005475">
    <property type="entry name" value="Transketolase-like_Pyr-bd"/>
</dbReference>